<gene>
    <name evidence="2" type="ORF">E2C01_056276</name>
</gene>
<evidence type="ECO:0000313" key="3">
    <source>
        <dbReference type="Proteomes" id="UP000324222"/>
    </source>
</evidence>
<reference evidence="2 3" key="1">
    <citation type="submission" date="2019-05" db="EMBL/GenBank/DDBJ databases">
        <title>Another draft genome of Portunus trituberculatus and its Hox gene families provides insights of decapod evolution.</title>
        <authorList>
            <person name="Jeong J.-H."/>
            <person name="Song I."/>
            <person name="Kim S."/>
            <person name="Choi T."/>
            <person name="Kim D."/>
            <person name="Ryu S."/>
            <person name="Kim W."/>
        </authorList>
    </citation>
    <scope>NUCLEOTIDE SEQUENCE [LARGE SCALE GENOMIC DNA]</scope>
    <source>
        <tissue evidence="2">Muscle</tissue>
    </source>
</reference>
<dbReference type="EMBL" id="VSRR010019399">
    <property type="protein sequence ID" value="MPC62194.1"/>
    <property type="molecule type" value="Genomic_DNA"/>
</dbReference>
<proteinExistence type="predicted"/>
<evidence type="ECO:0000313" key="2">
    <source>
        <dbReference type="EMBL" id="MPC62194.1"/>
    </source>
</evidence>
<dbReference type="AlphaFoldDB" id="A0A5B7H032"/>
<feature type="region of interest" description="Disordered" evidence="1">
    <location>
        <begin position="1"/>
        <end position="30"/>
    </location>
</feature>
<evidence type="ECO:0000256" key="1">
    <source>
        <dbReference type="SAM" id="MobiDB-lite"/>
    </source>
</evidence>
<dbReference type="Proteomes" id="UP000324222">
    <property type="component" value="Unassembled WGS sequence"/>
</dbReference>
<comment type="caution">
    <text evidence="2">The sequence shown here is derived from an EMBL/GenBank/DDBJ whole genome shotgun (WGS) entry which is preliminary data.</text>
</comment>
<feature type="compositionally biased region" description="Polar residues" evidence="1">
    <location>
        <begin position="50"/>
        <end position="66"/>
    </location>
</feature>
<protein>
    <submittedName>
        <fullName evidence="2">Uncharacterized protein</fullName>
    </submittedName>
</protein>
<feature type="region of interest" description="Disordered" evidence="1">
    <location>
        <begin position="50"/>
        <end position="89"/>
    </location>
</feature>
<keyword evidence="3" id="KW-1185">Reference proteome</keyword>
<organism evidence="2 3">
    <name type="scientific">Portunus trituberculatus</name>
    <name type="common">Swimming crab</name>
    <name type="synonym">Neptunus trituberculatus</name>
    <dbReference type="NCBI Taxonomy" id="210409"/>
    <lineage>
        <taxon>Eukaryota</taxon>
        <taxon>Metazoa</taxon>
        <taxon>Ecdysozoa</taxon>
        <taxon>Arthropoda</taxon>
        <taxon>Crustacea</taxon>
        <taxon>Multicrustacea</taxon>
        <taxon>Malacostraca</taxon>
        <taxon>Eumalacostraca</taxon>
        <taxon>Eucarida</taxon>
        <taxon>Decapoda</taxon>
        <taxon>Pleocyemata</taxon>
        <taxon>Brachyura</taxon>
        <taxon>Eubrachyura</taxon>
        <taxon>Portunoidea</taxon>
        <taxon>Portunidae</taxon>
        <taxon>Portuninae</taxon>
        <taxon>Portunus</taxon>
    </lineage>
</organism>
<name>A0A5B7H032_PORTR</name>
<sequence length="89" mass="9301">MGGGIGAVTFASPSVGRPGHQEATREALPSAPVCLARPTMMVELPVLSRGQETGSHTALHSQSHTKMSAKMLKPPPEGLTRSVDRAVRS</sequence>
<accession>A0A5B7H032</accession>